<protein>
    <submittedName>
        <fullName evidence="2">ABC transporter permease</fullName>
    </submittedName>
</protein>
<keyword evidence="3" id="KW-1185">Reference proteome</keyword>
<evidence type="ECO:0000313" key="3">
    <source>
        <dbReference type="Proteomes" id="UP000318138"/>
    </source>
</evidence>
<feature type="transmembrane region" description="Helical" evidence="1">
    <location>
        <begin position="103"/>
        <end position="126"/>
    </location>
</feature>
<dbReference type="Pfam" id="PF05975">
    <property type="entry name" value="EcsB"/>
    <property type="match status" value="1"/>
</dbReference>
<feature type="transmembrane region" description="Helical" evidence="1">
    <location>
        <begin position="189"/>
        <end position="206"/>
    </location>
</feature>
<name>A0A859FDC7_9BACI</name>
<dbReference type="InterPro" id="IPR010288">
    <property type="entry name" value="EcsB_ABC"/>
</dbReference>
<sequence length="404" mass="47655">MREHNELWTDRKNEYWTMAIRYLRLIGNSGFLFAIYLLIVFGSYYYGQFIEWLPETFPTAILLTVVFSLMITRGRVRTFMKQADLVFLLPMEARLKEYFKKSLVYSLVMETFWLSLVFFLFLPLYVDRIGTGGDIIFGTLALFALLKLWNLLTSFEEQRMLERAGLHVGVRFVLNVMVVYAIITVQSLWVILAFAVILTLIYILYFKKLSIYQLKWERLIFIEENTVRSFYRVANNFTDVPALKEKVKPRAWANPIIQLVSYKNENVYRYLFARAFFRANDYLGFYVRLTLLGLLFIWAVDLPWGMVLVAALFAFMTAMQIETLKNHYRTHTIVSLYPIDQETRINGHRYWLLFLGSFQTLLFAVFGLLFMDVVTATLILVAVAAVYGYHSQLRLPRVYKKERK</sequence>
<proteinExistence type="predicted"/>
<feature type="transmembrane region" description="Helical" evidence="1">
    <location>
        <begin position="350"/>
        <end position="370"/>
    </location>
</feature>
<keyword evidence="1" id="KW-0812">Transmembrane</keyword>
<feature type="transmembrane region" description="Helical" evidence="1">
    <location>
        <begin position="304"/>
        <end position="321"/>
    </location>
</feature>
<feature type="transmembrane region" description="Helical" evidence="1">
    <location>
        <begin position="52"/>
        <end position="71"/>
    </location>
</feature>
<feature type="transmembrane region" description="Helical" evidence="1">
    <location>
        <begin position="164"/>
        <end position="183"/>
    </location>
</feature>
<dbReference type="PIRSF" id="PIRSF037259">
    <property type="entry name" value="EcsB_ABC"/>
    <property type="match status" value="1"/>
</dbReference>
<dbReference type="GO" id="GO:0016020">
    <property type="term" value="C:membrane"/>
    <property type="evidence" value="ECO:0007669"/>
    <property type="project" value="InterPro"/>
</dbReference>
<gene>
    <name evidence="2" type="ORF">FLK61_28870</name>
</gene>
<feature type="transmembrane region" description="Helical" evidence="1">
    <location>
        <begin position="376"/>
        <end position="395"/>
    </location>
</feature>
<organism evidence="2 3">
    <name type="scientific">Paenalkalicoccus suaedae</name>
    <dbReference type="NCBI Taxonomy" id="2592382"/>
    <lineage>
        <taxon>Bacteria</taxon>
        <taxon>Bacillati</taxon>
        <taxon>Bacillota</taxon>
        <taxon>Bacilli</taxon>
        <taxon>Bacillales</taxon>
        <taxon>Bacillaceae</taxon>
        <taxon>Paenalkalicoccus</taxon>
    </lineage>
</organism>
<keyword evidence="1" id="KW-0472">Membrane</keyword>
<dbReference type="EMBL" id="CP041372">
    <property type="protein sequence ID" value="QKS70752.1"/>
    <property type="molecule type" value="Genomic_DNA"/>
</dbReference>
<dbReference type="Proteomes" id="UP000318138">
    <property type="component" value="Chromosome"/>
</dbReference>
<reference evidence="3" key="1">
    <citation type="submission" date="2019-07" db="EMBL/GenBank/DDBJ databases">
        <title>Bacillus alkalisoli sp. nov. isolated from saline soil.</title>
        <authorList>
            <person name="Sun J.-Q."/>
            <person name="Xu L."/>
        </authorList>
    </citation>
    <scope>NUCLEOTIDE SEQUENCE [LARGE SCALE GENOMIC DNA]</scope>
    <source>
        <strain evidence="3">M4U3P1</strain>
    </source>
</reference>
<dbReference type="AlphaFoldDB" id="A0A859FDC7"/>
<feature type="transmembrane region" description="Helical" evidence="1">
    <location>
        <begin position="132"/>
        <end position="152"/>
    </location>
</feature>
<dbReference type="KEGG" id="psua:FLK61_28870"/>
<dbReference type="RefSeq" id="WP_176008787.1">
    <property type="nucleotide sequence ID" value="NZ_CP041372.2"/>
</dbReference>
<accession>A0A859FDC7</accession>
<evidence type="ECO:0000256" key="1">
    <source>
        <dbReference type="SAM" id="Phobius"/>
    </source>
</evidence>
<keyword evidence="1" id="KW-1133">Transmembrane helix</keyword>
<feature type="transmembrane region" description="Helical" evidence="1">
    <location>
        <begin position="21"/>
        <end position="46"/>
    </location>
</feature>
<evidence type="ECO:0000313" key="2">
    <source>
        <dbReference type="EMBL" id="QKS70752.1"/>
    </source>
</evidence>
<feature type="transmembrane region" description="Helical" evidence="1">
    <location>
        <begin position="279"/>
        <end position="298"/>
    </location>
</feature>